<dbReference type="Pfam" id="PF00496">
    <property type="entry name" value="SBP_bac_5"/>
    <property type="match status" value="1"/>
</dbReference>
<comment type="caution">
    <text evidence="2">The sequence shown here is derived from an EMBL/GenBank/DDBJ whole genome shotgun (WGS) entry which is preliminary data.</text>
</comment>
<keyword evidence="3" id="KW-1185">Reference proteome</keyword>
<dbReference type="SUPFAM" id="SSF53850">
    <property type="entry name" value="Periplasmic binding protein-like II"/>
    <property type="match status" value="1"/>
</dbReference>
<gene>
    <name evidence="2" type="ORF">GBAR_LOCUS5270</name>
</gene>
<evidence type="ECO:0000313" key="2">
    <source>
        <dbReference type="EMBL" id="CAI8007557.1"/>
    </source>
</evidence>
<name>A0AA35WBW3_GEOBA</name>
<dbReference type="EMBL" id="CASHTH010000783">
    <property type="protein sequence ID" value="CAI8007557.1"/>
    <property type="molecule type" value="Genomic_DNA"/>
</dbReference>
<dbReference type="AlphaFoldDB" id="A0AA35WBW3"/>
<dbReference type="Proteomes" id="UP001174909">
    <property type="component" value="Unassembled WGS sequence"/>
</dbReference>
<evidence type="ECO:0000259" key="1">
    <source>
        <dbReference type="Pfam" id="PF00496"/>
    </source>
</evidence>
<reference evidence="2" key="1">
    <citation type="submission" date="2023-03" db="EMBL/GenBank/DDBJ databases">
        <authorList>
            <person name="Steffen K."/>
            <person name="Cardenas P."/>
        </authorList>
    </citation>
    <scope>NUCLEOTIDE SEQUENCE</scope>
</reference>
<dbReference type="Gene3D" id="3.40.190.10">
    <property type="entry name" value="Periplasmic binding protein-like II"/>
    <property type="match status" value="1"/>
</dbReference>
<protein>
    <recommendedName>
        <fullName evidence="1">Solute-binding protein family 5 domain-containing protein</fullName>
    </recommendedName>
</protein>
<feature type="domain" description="Solute-binding protein family 5" evidence="1">
    <location>
        <begin position="9"/>
        <end position="108"/>
    </location>
</feature>
<proteinExistence type="predicted"/>
<sequence length="177" mass="19269">MATSKRAFDENGREWLKDNFIGTGPFRVADFKSGTSVTLEKAGTAHWRKDAAIDSFKVLAVPEEFTRVALLLNGEADIALIDPKDLARMKASGFTQVGAGQGIQEGVMFPGNLWETTKALTGEAIDFPSHGVFVRPIEWIGNPHQPDDGDNPAGIDDMEQARLVRQALARSVDRASD</sequence>
<dbReference type="InterPro" id="IPR000914">
    <property type="entry name" value="SBP_5_dom"/>
</dbReference>
<organism evidence="2 3">
    <name type="scientific">Geodia barretti</name>
    <name type="common">Barrett's horny sponge</name>
    <dbReference type="NCBI Taxonomy" id="519541"/>
    <lineage>
        <taxon>Eukaryota</taxon>
        <taxon>Metazoa</taxon>
        <taxon>Porifera</taxon>
        <taxon>Demospongiae</taxon>
        <taxon>Heteroscleromorpha</taxon>
        <taxon>Tetractinellida</taxon>
        <taxon>Astrophorina</taxon>
        <taxon>Geodiidae</taxon>
        <taxon>Geodia</taxon>
    </lineage>
</organism>
<evidence type="ECO:0000313" key="3">
    <source>
        <dbReference type="Proteomes" id="UP001174909"/>
    </source>
</evidence>
<accession>A0AA35WBW3</accession>